<dbReference type="AlphaFoldDB" id="A0AA38PNV4"/>
<evidence type="ECO:0000313" key="2">
    <source>
        <dbReference type="EMBL" id="KAJ3978590.1"/>
    </source>
</evidence>
<reference evidence="2" key="1">
    <citation type="submission" date="2022-08" db="EMBL/GenBank/DDBJ databases">
        <authorList>
            <consortium name="DOE Joint Genome Institute"/>
            <person name="Min B."/>
            <person name="Riley R."/>
            <person name="Sierra-Patev S."/>
            <person name="Naranjo-Ortiz M."/>
            <person name="Looney B."/>
            <person name="Konkel Z."/>
            <person name="Slot J.C."/>
            <person name="Sakamoto Y."/>
            <person name="Steenwyk J.L."/>
            <person name="Rokas A."/>
            <person name="Carro J."/>
            <person name="Camarero S."/>
            <person name="Ferreira P."/>
            <person name="Molpeceres G."/>
            <person name="Ruiz-Duenas F.J."/>
            <person name="Serrano A."/>
            <person name="Henrissat B."/>
            <person name="Drula E."/>
            <person name="Hughes K.W."/>
            <person name="Mata J.L."/>
            <person name="Ishikawa N.K."/>
            <person name="Vargas-Isla R."/>
            <person name="Ushijima S."/>
            <person name="Smith C.A."/>
            <person name="Ahrendt S."/>
            <person name="Andreopoulos W."/>
            <person name="He G."/>
            <person name="Labutti K."/>
            <person name="Lipzen A."/>
            <person name="Ng V."/>
            <person name="Sandor L."/>
            <person name="Barry K."/>
            <person name="Martinez A.T."/>
            <person name="Xiao Y."/>
            <person name="Gibbons J.G."/>
            <person name="Terashima K."/>
            <person name="Hibbett D.S."/>
            <person name="Grigoriev I.V."/>
        </authorList>
    </citation>
    <scope>NUCLEOTIDE SEQUENCE</scope>
    <source>
        <strain evidence="2">TFB7829</strain>
    </source>
</reference>
<gene>
    <name evidence="2" type="ORF">F5890DRAFT_1560060</name>
</gene>
<comment type="caution">
    <text evidence="2">The sequence shown here is derived from an EMBL/GenBank/DDBJ whole genome shotgun (WGS) entry which is preliminary data.</text>
</comment>
<dbReference type="Proteomes" id="UP001163850">
    <property type="component" value="Unassembled WGS sequence"/>
</dbReference>
<proteinExistence type="predicted"/>
<organism evidence="2 3">
    <name type="scientific">Lentinula detonsa</name>
    <dbReference type="NCBI Taxonomy" id="2804962"/>
    <lineage>
        <taxon>Eukaryota</taxon>
        <taxon>Fungi</taxon>
        <taxon>Dikarya</taxon>
        <taxon>Basidiomycota</taxon>
        <taxon>Agaricomycotina</taxon>
        <taxon>Agaricomycetes</taxon>
        <taxon>Agaricomycetidae</taxon>
        <taxon>Agaricales</taxon>
        <taxon>Marasmiineae</taxon>
        <taxon>Omphalotaceae</taxon>
        <taxon>Lentinula</taxon>
    </lineage>
</organism>
<accession>A0AA38PNV4</accession>
<evidence type="ECO:0000256" key="1">
    <source>
        <dbReference type="SAM" id="MobiDB-lite"/>
    </source>
</evidence>
<dbReference type="EMBL" id="MU802963">
    <property type="protein sequence ID" value="KAJ3978590.1"/>
    <property type="molecule type" value="Genomic_DNA"/>
</dbReference>
<feature type="region of interest" description="Disordered" evidence="1">
    <location>
        <begin position="1"/>
        <end position="152"/>
    </location>
</feature>
<sequence>MEMERLEEEAAREEEEKQLAKEKRVEEEKRIAEERRIEEQRWQEEEERIAEEKRLVEEQKRQEEQAEERTTAFARIVKENKKEKERAAKELEKRRKQTARPRNVEVEIPAPPSGSRHKTFKSKAIISEDSEEEGEDKRKAPTPRGVKRKRTIRMIAKVLRSCKTLGRNIEQTIPKRPDNLRARFDFGEAISNTSIHRAVRQSNESKAR</sequence>
<feature type="compositionally biased region" description="Basic and acidic residues" evidence="1">
    <location>
        <begin position="14"/>
        <end position="43"/>
    </location>
</feature>
<evidence type="ECO:0000313" key="3">
    <source>
        <dbReference type="Proteomes" id="UP001163850"/>
    </source>
</evidence>
<protein>
    <submittedName>
        <fullName evidence="2">Uncharacterized protein</fullName>
    </submittedName>
</protein>
<feature type="compositionally biased region" description="Acidic residues" evidence="1">
    <location>
        <begin position="1"/>
        <end position="13"/>
    </location>
</feature>
<name>A0AA38PNV4_9AGAR</name>
<feature type="compositionally biased region" description="Basic and acidic residues" evidence="1">
    <location>
        <begin position="50"/>
        <end position="93"/>
    </location>
</feature>